<gene>
    <name evidence="2" type="ORF">SAMN05421874_15122</name>
</gene>
<dbReference type="EMBL" id="FNFB01000051">
    <property type="protein sequence ID" value="SDM29496.1"/>
    <property type="molecule type" value="Genomic_DNA"/>
</dbReference>
<keyword evidence="1" id="KW-0812">Transmembrane</keyword>
<dbReference type="Proteomes" id="UP000198683">
    <property type="component" value="Unassembled WGS sequence"/>
</dbReference>
<proteinExistence type="predicted"/>
<evidence type="ECO:0000256" key="1">
    <source>
        <dbReference type="SAM" id="Phobius"/>
    </source>
</evidence>
<feature type="transmembrane region" description="Helical" evidence="1">
    <location>
        <begin position="37"/>
        <end position="63"/>
    </location>
</feature>
<protein>
    <submittedName>
        <fullName evidence="2">Uncharacterized protein</fullName>
    </submittedName>
</protein>
<keyword evidence="1" id="KW-1133">Transmembrane helix</keyword>
<evidence type="ECO:0000313" key="3">
    <source>
        <dbReference type="Proteomes" id="UP000198683"/>
    </source>
</evidence>
<sequence length="172" mass="18937">MMLRVAILRWLAIGLLGSAIAVPLLWLQRGDDGFEHARLAVLTTFLLGQFLTVPVGLVVGCVLTATRSWTRTPGYVLGAITTVSGVIVATQARATTIWLDGEPVGVHDPEEMSLVMFLAFFSGGFTTLVGFTVIMFRWAGYDPQANPVRQRGPYRYGRPRRRIFSRVKGQSP</sequence>
<name>A0A1G9S1Z8_9ACTN</name>
<feature type="transmembrane region" description="Helical" evidence="1">
    <location>
        <begin position="75"/>
        <end position="94"/>
    </location>
</feature>
<dbReference type="AlphaFoldDB" id="A0A1G9S1Z8"/>
<organism evidence="2 3">
    <name type="scientific">Nonomuraea maritima</name>
    <dbReference type="NCBI Taxonomy" id="683260"/>
    <lineage>
        <taxon>Bacteria</taxon>
        <taxon>Bacillati</taxon>
        <taxon>Actinomycetota</taxon>
        <taxon>Actinomycetes</taxon>
        <taxon>Streptosporangiales</taxon>
        <taxon>Streptosporangiaceae</taxon>
        <taxon>Nonomuraea</taxon>
    </lineage>
</organism>
<feature type="transmembrane region" description="Helical" evidence="1">
    <location>
        <begin position="114"/>
        <end position="136"/>
    </location>
</feature>
<accession>A0A1G9S1Z8</accession>
<keyword evidence="1" id="KW-0472">Membrane</keyword>
<keyword evidence="3" id="KW-1185">Reference proteome</keyword>
<evidence type="ECO:0000313" key="2">
    <source>
        <dbReference type="EMBL" id="SDM29496.1"/>
    </source>
</evidence>
<reference evidence="2 3" key="1">
    <citation type="submission" date="2016-10" db="EMBL/GenBank/DDBJ databases">
        <authorList>
            <person name="de Groot N.N."/>
        </authorList>
    </citation>
    <scope>NUCLEOTIDE SEQUENCE [LARGE SCALE GENOMIC DNA]</scope>
    <source>
        <strain evidence="2 3">CGMCC 4.5681</strain>
    </source>
</reference>
<dbReference type="OrthoDB" id="3543099at2"/>
<dbReference type="RefSeq" id="WP_143022412.1">
    <property type="nucleotide sequence ID" value="NZ_FNFB01000051.1"/>
</dbReference>